<dbReference type="EMBL" id="MU393442">
    <property type="protein sequence ID" value="KAI4867992.1"/>
    <property type="molecule type" value="Genomic_DNA"/>
</dbReference>
<comment type="caution">
    <text evidence="1">The sequence shown here is derived from an EMBL/GenBank/DDBJ whole genome shotgun (WGS) entry which is preliminary data.</text>
</comment>
<organism evidence="1 2">
    <name type="scientific">Hypoxylon rubiginosum</name>
    <dbReference type="NCBI Taxonomy" id="110542"/>
    <lineage>
        <taxon>Eukaryota</taxon>
        <taxon>Fungi</taxon>
        <taxon>Dikarya</taxon>
        <taxon>Ascomycota</taxon>
        <taxon>Pezizomycotina</taxon>
        <taxon>Sordariomycetes</taxon>
        <taxon>Xylariomycetidae</taxon>
        <taxon>Xylariales</taxon>
        <taxon>Hypoxylaceae</taxon>
        <taxon>Hypoxylon</taxon>
    </lineage>
</organism>
<dbReference type="Proteomes" id="UP001497700">
    <property type="component" value="Unassembled WGS sequence"/>
</dbReference>
<proteinExistence type="predicted"/>
<reference evidence="1 2" key="1">
    <citation type="journal article" date="2022" name="New Phytol.">
        <title>Ecological generalism drives hyperdiversity of secondary metabolite gene clusters in xylarialean endophytes.</title>
        <authorList>
            <person name="Franco M.E.E."/>
            <person name="Wisecaver J.H."/>
            <person name="Arnold A.E."/>
            <person name="Ju Y.M."/>
            <person name="Slot J.C."/>
            <person name="Ahrendt S."/>
            <person name="Moore L.P."/>
            <person name="Eastman K.E."/>
            <person name="Scott K."/>
            <person name="Konkel Z."/>
            <person name="Mondo S.J."/>
            <person name="Kuo A."/>
            <person name="Hayes R.D."/>
            <person name="Haridas S."/>
            <person name="Andreopoulos B."/>
            <person name="Riley R."/>
            <person name="LaButti K."/>
            <person name="Pangilinan J."/>
            <person name="Lipzen A."/>
            <person name="Amirebrahimi M."/>
            <person name="Yan J."/>
            <person name="Adam C."/>
            <person name="Keymanesh K."/>
            <person name="Ng V."/>
            <person name="Louie K."/>
            <person name="Northen T."/>
            <person name="Drula E."/>
            <person name="Henrissat B."/>
            <person name="Hsieh H.M."/>
            <person name="Youens-Clark K."/>
            <person name="Lutzoni F."/>
            <person name="Miadlikowska J."/>
            <person name="Eastwood D.C."/>
            <person name="Hamelin R.C."/>
            <person name="Grigoriev I.V."/>
            <person name="U'Ren J.M."/>
        </authorList>
    </citation>
    <scope>NUCLEOTIDE SEQUENCE [LARGE SCALE GENOMIC DNA]</scope>
    <source>
        <strain evidence="1 2">CBS 119005</strain>
    </source>
</reference>
<sequence length="470" mass="52124">MNETTILDQFDDVTDSTDWLTTPLSGLAAVEASLRCQVCKDFYKTPMLTSCNHTFCSICIRRALSNDGKCPLCRTSEQEVKLRSNWSLEEVVTAFTKTRPDVLLFAKRKPDNIVVELSKRKLEERDDMYSAGQPDGGRGKRLRSSARLSKSRSMGATSEMARLEIDMPDQEDSTDFEPDDGLVECPICLQRMKHTLVDRHIDTSCPGQPQPQQKTPKQNPRSLSTLNVFPSSTISPLAKTYERLPAINYSMLKEPQLKKKLLELGISSAGNRLILEKRHREWMTIWNANCDSLQPRRRAELLRDLDIWERTLGSRAPTTSKALSLGAQIKDKDFDGAAWAVKHDTSFKNLVASARQNKVRAGQISHTKNGGAEGEQETGEYRNGEGGNGDGEAEPAPQADTEMLASMNDSPAEEPRELVDRVRLAQASGIIDLTGDVASSSPSGTAMLLDEEGGRVDVDSQSRTMAIYKL</sequence>
<gene>
    <name evidence="1" type="ORF">F4820DRAFT_171386</name>
</gene>
<name>A0ACB9Z9J8_9PEZI</name>
<protein>
    <submittedName>
        <fullName evidence="1">DNA repair protein rad18</fullName>
    </submittedName>
</protein>
<evidence type="ECO:0000313" key="1">
    <source>
        <dbReference type="EMBL" id="KAI4867992.1"/>
    </source>
</evidence>
<keyword evidence="2" id="KW-1185">Reference proteome</keyword>
<evidence type="ECO:0000313" key="2">
    <source>
        <dbReference type="Proteomes" id="UP001497700"/>
    </source>
</evidence>
<accession>A0ACB9Z9J8</accession>